<organism evidence="2 3">
    <name type="scientific">Suillus luteus UH-Slu-Lm8-n1</name>
    <dbReference type="NCBI Taxonomy" id="930992"/>
    <lineage>
        <taxon>Eukaryota</taxon>
        <taxon>Fungi</taxon>
        <taxon>Dikarya</taxon>
        <taxon>Basidiomycota</taxon>
        <taxon>Agaricomycotina</taxon>
        <taxon>Agaricomycetes</taxon>
        <taxon>Agaricomycetidae</taxon>
        <taxon>Boletales</taxon>
        <taxon>Suillineae</taxon>
        <taxon>Suillaceae</taxon>
        <taxon>Suillus</taxon>
    </lineage>
</organism>
<keyword evidence="3" id="KW-1185">Reference proteome</keyword>
<proteinExistence type="predicted"/>
<gene>
    <name evidence="2" type="ORF">CY34DRAFT_723105</name>
</gene>
<accession>A0A0D0AMF4</accession>
<dbReference type="InParanoid" id="A0A0D0AMF4"/>
<sequence length="155" mass="16310">MKKIAKGIKKLSKPFKRSRNRIPGSQPENVDPQDASSGQEGGDTFHLHPSHDKENRTIPEISNDSMNQGPSEEVPVAPSGDAQSAGAALQGAHDGVQSMKSLGKRATSAASAGVNAPANLDAVDNFETTYIQPLKIADAVLDTITGVRAIIADRK</sequence>
<feature type="compositionally biased region" description="Basic and acidic residues" evidence="1">
    <location>
        <begin position="43"/>
        <end position="57"/>
    </location>
</feature>
<evidence type="ECO:0000313" key="3">
    <source>
        <dbReference type="Proteomes" id="UP000054485"/>
    </source>
</evidence>
<evidence type="ECO:0000313" key="2">
    <source>
        <dbReference type="EMBL" id="KIK33198.1"/>
    </source>
</evidence>
<dbReference type="EMBL" id="KN835997">
    <property type="protein sequence ID" value="KIK33198.1"/>
    <property type="molecule type" value="Genomic_DNA"/>
</dbReference>
<reference evidence="3" key="2">
    <citation type="submission" date="2015-01" db="EMBL/GenBank/DDBJ databases">
        <title>Evolutionary Origins and Diversification of the Mycorrhizal Mutualists.</title>
        <authorList>
            <consortium name="DOE Joint Genome Institute"/>
            <consortium name="Mycorrhizal Genomics Consortium"/>
            <person name="Kohler A."/>
            <person name="Kuo A."/>
            <person name="Nagy L.G."/>
            <person name="Floudas D."/>
            <person name="Copeland A."/>
            <person name="Barry K.W."/>
            <person name="Cichocki N."/>
            <person name="Veneault-Fourrey C."/>
            <person name="LaButti K."/>
            <person name="Lindquist E.A."/>
            <person name="Lipzen A."/>
            <person name="Lundell T."/>
            <person name="Morin E."/>
            <person name="Murat C."/>
            <person name="Riley R."/>
            <person name="Ohm R."/>
            <person name="Sun H."/>
            <person name="Tunlid A."/>
            <person name="Henrissat B."/>
            <person name="Grigoriev I.V."/>
            <person name="Hibbett D.S."/>
            <person name="Martin F."/>
        </authorList>
    </citation>
    <scope>NUCLEOTIDE SEQUENCE [LARGE SCALE GENOMIC DNA]</scope>
    <source>
        <strain evidence="3">UH-Slu-Lm8-n1</strain>
    </source>
</reference>
<feature type="compositionally biased region" description="Polar residues" evidence="1">
    <location>
        <begin position="60"/>
        <end position="70"/>
    </location>
</feature>
<reference evidence="2 3" key="1">
    <citation type="submission" date="2014-04" db="EMBL/GenBank/DDBJ databases">
        <authorList>
            <consortium name="DOE Joint Genome Institute"/>
            <person name="Kuo A."/>
            <person name="Ruytinx J."/>
            <person name="Rineau F."/>
            <person name="Colpaert J."/>
            <person name="Kohler A."/>
            <person name="Nagy L.G."/>
            <person name="Floudas D."/>
            <person name="Copeland A."/>
            <person name="Barry K.W."/>
            <person name="Cichocki N."/>
            <person name="Veneault-Fourrey C."/>
            <person name="LaButti K."/>
            <person name="Lindquist E.A."/>
            <person name="Lipzen A."/>
            <person name="Lundell T."/>
            <person name="Morin E."/>
            <person name="Murat C."/>
            <person name="Sun H."/>
            <person name="Tunlid A."/>
            <person name="Henrissat B."/>
            <person name="Grigoriev I.V."/>
            <person name="Hibbett D.S."/>
            <person name="Martin F."/>
            <person name="Nordberg H.P."/>
            <person name="Cantor M.N."/>
            <person name="Hua S.X."/>
        </authorList>
    </citation>
    <scope>NUCLEOTIDE SEQUENCE [LARGE SCALE GENOMIC DNA]</scope>
    <source>
        <strain evidence="2 3">UH-Slu-Lm8-n1</strain>
    </source>
</reference>
<feature type="region of interest" description="Disordered" evidence="1">
    <location>
        <begin position="1"/>
        <end position="114"/>
    </location>
</feature>
<dbReference type="Proteomes" id="UP000054485">
    <property type="component" value="Unassembled WGS sequence"/>
</dbReference>
<evidence type="ECO:0000256" key="1">
    <source>
        <dbReference type="SAM" id="MobiDB-lite"/>
    </source>
</evidence>
<dbReference type="OrthoDB" id="2660672at2759"/>
<name>A0A0D0AMF4_9AGAM</name>
<feature type="compositionally biased region" description="Basic residues" evidence="1">
    <location>
        <begin position="1"/>
        <end position="20"/>
    </location>
</feature>
<dbReference type="HOGENOM" id="CLU_1696670_0_0_1"/>
<protein>
    <submittedName>
        <fullName evidence="2">Unplaced genomic scaffold CY34scaffold_866, whole genome shotgun sequence</fullName>
    </submittedName>
</protein>
<dbReference type="AlphaFoldDB" id="A0A0D0AMF4"/>